<dbReference type="OrthoDB" id="5694214at2"/>
<dbReference type="Pfam" id="PF14322">
    <property type="entry name" value="SusD-like_3"/>
    <property type="match status" value="1"/>
</dbReference>
<dbReference type="InterPro" id="IPR011990">
    <property type="entry name" value="TPR-like_helical_dom_sf"/>
</dbReference>
<evidence type="ECO:0000313" key="8">
    <source>
        <dbReference type="EMBL" id="TCL66912.1"/>
    </source>
</evidence>
<sequence length="505" mass="55951">MKKYKYLFLLIGGLSIFGCSDLEEEPVGILAPESYFTSLDKVQIAVQGAFAYMHNRYFLTRETGMTLMLRSDMVEISDPNTSLDRRDHNSLTDAATNDQTYQGWKIMYQIIASANQAIAGADQLNEEAAVKNPIIAQAYFARAFTYFHLVQQFGAIPYFDAPIDNVQEASNVSKTPVADVYANIIADLKFAKEWLPNTQTNKSIPAKSAASAFLASTYLTMGDYPNAYAEAKDFIGKKGDYDIDLEPDFQNLFNADIVTKEPIFILDYTGDSSLGNYSTDYLVPLTGIRKDLQFGSTQEGWAVMVPALKVYTDWDPLDYRRAVSFNATAKFGSVTAPDTPYTGFFAADSRNKNQPYIAKYTRFRGATPGAEGRASSTKYAMIRYAEVLLIAAEALNEVTPGTTEADGYVNQVRKRARDGAVGSVPSLVPANVSGLSQTDFRTMILEERRLELAFEQKRWYDIVRRKLGTTVFSASGLEGAKTFTDANYLIAIPANEVINNPKLGL</sequence>
<protein>
    <submittedName>
        <fullName evidence="8">Putative outer membrane starch-binding protein</fullName>
    </submittedName>
</protein>
<dbReference type="SUPFAM" id="SSF48452">
    <property type="entry name" value="TPR-like"/>
    <property type="match status" value="1"/>
</dbReference>
<keyword evidence="3" id="KW-0732">Signal</keyword>
<evidence type="ECO:0000256" key="3">
    <source>
        <dbReference type="ARBA" id="ARBA00022729"/>
    </source>
</evidence>
<keyword evidence="9" id="KW-1185">Reference proteome</keyword>
<keyword evidence="4" id="KW-0472">Membrane</keyword>
<dbReference type="RefSeq" id="WP_132217234.1">
    <property type="nucleotide sequence ID" value="NZ_OX156936.1"/>
</dbReference>
<dbReference type="InterPro" id="IPR012944">
    <property type="entry name" value="SusD_RagB_dom"/>
</dbReference>
<dbReference type="Gene3D" id="1.25.40.390">
    <property type="match status" value="1"/>
</dbReference>
<evidence type="ECO:0000256" key="5">
    <source>
        <dbReference type="ARBA" id="ARBA00023237"/>
    </source>
</evidence>
<accession>A0A4R1RM84</accession>
<evidence type="ECO:0000313" key="9">
    <source>
        <dbReference type="Proteomes" id="UP000295455"/>
    </source>
</evidence>
<dbReference type="InterPro" id="IPR033985">
    <property type="entry name" value="SusD-like_N"/>
</dbReference>
<feature type="domain" description="SusD-like N-terminal" evidence="7">
    <location>
        <begin position="72"/>
        <end position="219"/>
    </location>
</feature>
<evidence type="ECO:0000259" key="7">
    <source>
        <dbReference type="Pfam" id="PF14322"/>
    </source>
</evidence>
<comment type="similarity">
    <text evidence="2">Belongs to the SusD family.</text>
</comment>
<comment type="caution">
    <text evidence="8">The sequence shown here is derived from an EMBL/GenBank/DDBJ whole genome shotgun (WGS) entry which is preliminary data.</text>
</comment>
<evidence type="ECO:0000256" key="2">
    <source>
        <dbReference type="ARBA" id="ARBA00006275"/>
    </source>
</evidence>
<evidence type="ECO:0000259" key="6">
    <source>
        <dbReference type="Pfam" id="PF07980"/>
    </source>
</evidence>
<organism evidence="8 9">
    <name type="scientific">Mariniflexile fucanivorans</name>
    <dbReference type="NCBI Taxonomy" id="264023"/>
    <lineage>
        <taxon>Bacteria</taxon>
        <taxon>Pseudomonadati</taxon>
        <taxon>Bacteroidota</taxon>
        <taxon>Flavobacteriia</taxon>
        <taxon>Flavobacteriales</taxon>
        <taxon>Flavobacteriaceae</taxon>
        <taxon>Mariniflexile</taxon>
    </lineage>
</organism>
<dbReference type="AlphaFoldDB" id="A0A4R1RM84"/>
<dbReference type="Proteomes" id="UP000295455">
    <property type="component" value="Unassembled WGS sequence"/>
</dbReference>
<gene>
    <name evidence="8" type="ORF">EV196_103332</name>
</gene>
<dbReference type="GO" id="GO:0009279">
    <property type="term" value="C:cell outer membrane"/>
    <property type="evidence" value="ECO:0007669"/>
    <property type="project" value="UniProtKB-SubCell"/>
</dbReference>
<reference evidence="8 9" key="1">
    <citation type="submission" date="2019-03" db="EMBL/GenBank/DDBJ databases">
        <title>Genomic Encyclopedia of Type Strains, Phase IV (KMG-IV): sequencing the most valuable type-strain genomes for metagenomic binning, comparative biology and taxonomic classification.</title>
        <authorList>
            <person name="Goeker M."/>
        </authorList>
    </citation>
    <scope>NUCLEOTIDE SEQUENCE [LARGE SCALE GENOMIC DNA]</scope>
    <source>
        <strain evidence="8 9">DSM 18792</strain>
    </source>
</reference>
<comment type="subcellular location">
    <subcellularLocation>
        <location evidence="1">Cell outer membrane</location>
    </subcellularLocation>
</comment>
<evidence type="ECO:0000256" key="1">
    <source>
        <dbReference type="ARBA" id="ARBA00004442"/>
    </source>
</evidence>
<dbReference type="EMBL" id="SLUP01000003">
    <property type="protein sequence ID" value="TCL66912.1"/>
    <property type="molecule type" value="Genomic_DNA"/>
</dbReference>
<proteinExistence type="inferred from homology"/>
<dbReference type="Pfam" id="PF07980">
    <property type="entry name" value="SusD_RagB"/>
    <property type="match status" value="1"/>
</dbReference>
<evidence type="ECO:0000256" key="4">
    <source>
        <dbReference type="ARBA" id="ARBA00023136"/>
    </source>
</evidence>
<dbReference type="PROSITE" id="PS51257">
    <property type="entry name" value="PROKAR_LIPOPROTEIN"/>
    <property type="match status" value="1"/>
</dbReference>
<feature type="domain" description="RagB/SusD" evidence="6">
    <location>
        <begin position="349"/>
        <end position="468"/>
    </location>
</feature>
<keyword evidence="5" id="KW-0998">Cell outer membrane</keyword>
<name>A0A4R1RM84_9FLAO</name>